<feature type="compositionally biased region" description="Pro residues" evidence="1">
    <location>
        <begin position="45"/>
        <end position="56"/>
    </location>
</feature>
<dbReference type="EMBL" id="NAJM01000021">
    <property type="protein sequence ID" value="RVX70665.1"/>
    <property type="molecule type" value="Genomic_DNA"/>
</dbReference>
<keyword evidence="2" id="KW-1133">Transmembrane helix</keyword>
<feature type="region of interest" description="Disordered" evidence="1">
    <location>
        <begin position="541"/>
        <end position="570"/>
    </location>
</feature>
<feature type="compositionally biased region" description="Low complexity" evidence="1">
    <location>
        <begin position="550"/>
        <end position="564"/>
    </location>
</feature>
<evidence type="ECO:0000313" key="4">
    <source>
        <dbReference type="Proteomes" id="UP000288859"/>
    </source>
</evidence>
<dbReference type="VEuPathDB" id="FungiDB:PV10_05054"/>
<dbReference type="AlphaFoldDB" id="A0A438N4J0"/>
<protein>
    <submittedName>
        <fullName evidence="3">Uncharacterized protein</fullName>
    </submittedName>
</protein>
<feature type="region of interest" description="Disordered" evidence="1">
    <location>
        <begin position="255"/>
        <end position="320"/>
    </location>
</feature>
<feature type="region of interest" description="Disordered" evidence="1">
    <location>
        <begin position="177"/>
        <end position="214"/>
    </location>
</feature>
<keyword evidence="2" id="KW-0472">Membrane</keyword>
<evidence type="ECO:0000256" key="1">
    <source>
        <dbReference type="SAM" id="MobiDB-lite"/>
    </source>
</evidence>
<reference evidence="3 4" key="1">
    <citation type="submission" date="2017-03" db="EMBL/GenBank/DDBJ databases">
        <title>Genomes of endolithic fungi from Antarctica.</title>
        <authorList>
            <person name="Coleine C."/>
            <person name="Masonjones S."/>
            <person name="Stajich J.E."/>
        </authorList>
    </citation>
    <scope>NUCLEOTIDE SEQUENCE [LARGE SCALE GENOMIC DNA]</scope>
    <source>
        <strain evidence="3 4">CCFEE 6314</strain>
    </source>
</reference>
<feature type="region of interest" description="Disordered" evidence="1">
    <location>
        <begin position="39"/>
        <end position="62"/>
    </location>
</feature>
<feature type="transmembrane region" description="Helical" evidence="2">
    <location>
        <begin position="580"/>
        <end position="597"/>
    </location>
</feature>
<evidence type="ECO:0000256" key="2">
    <source>
        <dbReference type="SAM" id="Phobius"/>
    </source>
</evidence>
<evidence type="ECO:0000313" key="3">
    <source>
        <dbReference type="EMBL" id="RVX70665.1"/>
    </source>
</evidence>
<organism evidence="3 4">
    <name type="scientific">Exophiala mesophila</name>
    <name type="common">Black yeast-like fungus</name>
    <dbReference type="NCBI Taxonomy" id="212818"/>
    <lineage>
        <taxon>Eukaryota</taxon>
        <taxon>Fungi</taxon>
        <taxon>Dikarya</taxon>
        <taxon>Ascomycota</taxon>
        <taxon>Pezizomycotina</taxon>
        <taxon>Eurotiomycetes</taxon>
        <taxon>Chaetothyriomycetidae</taxon>
        <taxon>Chaetothyriales</taxon>
        <taxon>Herpotrichiellaceae</taxon>
        <taxon>Exophiala</taxon>
    </lineage>
</organism>
<feature type="region of interest" description="Disordered" evidence="1">
    <location>
        <begin position="76"/>
        <end position="100"/>
    </location>
</feature>
<gene>
    <name evidence="3" type="ORF">B0A52_05315</name>
</gene>
<feature type="compositionally biased region" description="Pro residues" evidence="1">
    <location>
        <begin position="190"/>
        <end position="211"/>
    </location>
</feature>
<name>A0A438N4J0_EXOME</name>
<proteinExistence type="predicted"/>
<comment type="caution">
    <text evidence="3">The sequence shown here is derived from an EMBL/GenBank/DDBJ whole genome shotgun (WGS) entry which is preliminary data.</text>
</comment>
<keyword evidence="2" id="KW-0812">Transmembrane</keyword>
<dbReference type="OrthoDB" id="5420777at2759"/>
<feature type="compositionally biased region" description="Pro residues" evidence="1">
    <location>
        <begin position="303"/>
        <end position="315"/>
    </location>
</feature>
<dbReference type="Proteomes" id="UP000288859">
    <property type="component" value="Unassembled WGS sequence"/>
</dbReference>
<feature type="compositionally biased region" description="Low complexity" evidence="1">
    <location>
        <begin position="77"/>
        <end position="93"/>
    </location>
</feature>
<accession>A0A438N4J0</accession>
<sequence>MYISSILTTLMVVSASADDLRALRLPKRYMRRIEPLTNTSIPLPVKEPPSSNPPPNSISDISDSISMLPTVMTFAQGPKSTPSPKSPSSGSTPLTFSSLPPYPNVTTQQAACFGIATYTESIPPTVFVTVDEPFDVTVTANASVSLMVLETLVTPPPACGHTILPAVFSPNFKSFNSPAPTSMGEQPRPGVAPGPESPPGSPKPKPAPAPDRPAAESTELYLVPTTNPATEKVSQTVVYSSVPYTSTVTVTRKTPVPVTVPPTSGPDVNFDPNQPGPPGRPGQGGGEAGDSDDDPPTITSGPTRPPRPGQPPPGGPTSRRLGDVVASIILSGIGGPSDPATRRTTVVGGVPVVVLPSSVVIGGSRVAIPTESTTTSVVVNGVTYGVGPSEVVAPSATITLASIHPDHDPRVIRPQSSATVVTTGQWTLTVASSVAVISGTTYRIGPGAHATSVDVGGRTVSIGPGGIGLPQETGTATGSGSGSGPGRYMIYTVDGHTYSVGRSEAVIGSTTYRVDSGAPQTTTVIGGQTVSLGPGGVGLASTTLVPTEVPSSPSSGAASTQSSSDNAAPRSVSRIPYSELLGWYLTPLVYLTYWLVFA</sequence>